<feature type="region of interest" description="Disordered" evidence="5">
    <location>
        <begin position="1147"/>
        <end position="1260"/>
    </location>
</feature>
<evidence type="ECO:0000259" key="7">
    <source>
        <dbReference type="Pfam" id="PF17403"/>
    </source>
</evidence>
<evidence type="ECO:0000256" key="2">
    <source>
        <dbReference type="ARBA" id="ARBA00006674"/>
    </source>
</evidence>
<name>A0A423VIF0_9PEZI</name>
<dbReference type="InterPro" id="IPR035370">
    <property type="entry name" value="Nrap_D5"/>
</dbReference>
<sequence length="1422" mass="156142">MDPNPAKRRKLEHQEPHDSTSNGSAALEAAAIGGTSRPSTFVLQTQELLKEVRVDYNKYFSGADEFLHRVKSTIEEISPQGPTPIYEASKDLKKKHHVLVPFPEPKPSKDSPYKVSFAKPSQFNVVGSYVSRTMIKSQGRHAIDMIVEMPKDLFQDKDFLDLRYFYKRAYYLAVLTASLRDELGTSAGLTYEYSNGNRLLPVLVLTPTGTQKEYQVRIIPCAPEGLFPARKLLPTSCCIRSASEADGESKTPTPFYNSTLKAESCYLSYLKQLRQAEKSCPAFKDACILGRVWLSQRGLGGSVSKGGFGHFEWAILTTLLLQGGGRKRRAALSPSLSGTQIFKAVVQYLASADLSKKPLVFGSSTQGVEASKETGPVIFDAVRQLNVAHKMSSWSAAMLQQYAKWTYTSLADQDADQFSPTFITRVDSPLQSYDALVQVERAPVAAGGLNDYRGAAWEYRDKVARILKKALDDRVQLLYVHDIDDAAQKAWDLKSGPPSEPSAILVGLLFNTANISRQVDHGPAVEEKEAAKKFRQFWGEKSELRRFKDGSILESLIWAQTSPLGLCEEIAKYILKLHLKVHEEDITVHGKGLSAVVPVKTSDLPSFQAAREAFQTFERDLRDLGDALPLQIRQVVASAPELRFASVRPPGSSSKGAPQPMDTTIHFEASGKWPDNLAAIQRTKIAFLLRISELLAEAKPSVTCQVGLEESQTEIENLAFLDTTYDDGSVFRLRIHSDLEESLLERRTKDKTLDQRVRTQGAQLLASFKRTYTLLPLHTQTIATFCSRFPALSPTIRLVKRWFDSHKLSCHFLEEMVELVALKVFLEPYPWQAPSSGMTGFLRTLQFLSRWDWRTEPLVLDTSGELTGSERSAIETRLEAWRKLDPSMSHTTLVVATSHDTSGTAYTIHDGKAWPSKVVATRMTTLARSACKVVKEKGIDLEPKVLFQPSLRDYDVLIHLNGKVMRGIARGEDVGGVSAKQSQFKNLDGRTGRIAPPVVEQPARALLGQLDALFSGPLLFFHGGPEDVVIAGIWNPQIQRRNFRVNLPCSFRPVGSGKGAADGEEEEEQLVEVNREAIVAEIARIDPHLLDVNRRVLHPALLGLQLELLLAAGVVLDPDVCRAVVIHDIPLEHININRVHQRQHIAHHGDRHGGMGTMIRDHGPGHGREHHPARDGGDEQGPADLGVPAEPPQAEGEDGGEAGGLEAQDEDEHGDAGVAARGDGGDGEDEAQGQEQREDVAGLDGAQHEEEARDEAAQRVQALAHGEQVRGRGAGPARLLGEVDEVVGQGDLGADVAELGPDGEEEVVLPAERARVGVVLDGVLLDAHVGVYPLHVPEALRVVDRGGEEDACCQEGRHEGADALDGLGEVEADLGNPPKEALMPEGQKSKQPTASTARPVMKVTRKPKRLRIQPEMVGGQMK</sequence>
<feature type="domain" description="Nrap protein" evidence="10">
    <location>
        <begin position="789"/>
        <end position="949"/>
    </location>
</feature>
<dbReference type="Pfam" id="PF03813">
    <property type="entry name" value="Nrap"/>
    <property type="match status" value="1"/>
</dbReference>
<dbReference type="PANTHER" id="PTHR17972:SF0">
    <property type="entry name" value="NUCLEOLAR PROTEIN 6"/>
    <property type="match status" value="1"/>
</dbReference>
<dbReference type="GO" id="GO:0003723">
    <property type="term" value="F:RNA binding"/>
    <property type="evidence" value="ECO:0007669"/>
    <property type="project" value="UniProtKB-KW"/>
</dbReference>
<dbReference type="Pfam" id="PF17405">
    <property type="entry name" value="Nrap_D4"/>
    <property type="match status" value="1"/>
</dbReference>
<evidence type="ECO:0000313" key="12">
    <source>
        <dbReference type="EMBL" id="ROV90777.1"/>
    </source>
</evidence>
<evidence type="ECO:0000256" key="4">
    <source>
        <dbReference type="ARBA" id="ARBA00023242"/>
    </source>
</evidence>
<keyword evidence="4" id="KW-0539">Nucleus</keyword>
<dbReference type="Pfam" id="PF17407">
    <property type="entry name" value="Nrap_D6"/>
    <property type="match status" value="1"/>
</dbReference>
<feature type="domain" description="Nrap protein" evidence="11">
    <location>
        <begin position="951"/>
        <end position="1086"/>
    </location>
</feature>
<feature type="region of interest" description="Disordered" evidence="5">
    <location>
        <begin position="1372"/>
        <end position="1422"/>
    </location>
</feature>
<keyword evidence="13" id="KW-1185">Reference proteome</keyword>
<dbReference type="GO" id="GO:0034456">
    <property type="term" value="C:UTP-C complex"/>
    <property type="evidence" value="ECO:0007669"/>
    <property type="project" value="TreeGrafter"/>
</dbReference>
<evidence type="ECO:0000259" key="8">
    <source>
        <dbReference type="Pfam" id="PF17404"/>
    </source>
</evidence>
<reference evidence="12 13" key="1">
    <citation type="submission" date="2015-09" db="EMBL/GenBank/DDBJ databases">
        <title>Host preference determinants of Valsa canker pathogens revealed by comparative genomics.</title>
        <authorList>
            <person name="Yin Z."/>
            <person name="Huang L."/>
        </authorList>
    </citation>
    <scope>NUCLEOTIDE SEQUENCE [LARGE SCALE GENOMIC DNA]</scope>
    <source>
        <strain evidence="12 13">03-1</strain>
    </source>
</reference>
<evidence type="ECO:0000259" key="9">
    <source>
        <dbReference type="Pfam" id="PF17405"/>
    </source>
</evidence>
<feature type="domain" description="Nrap protein" evidence="7">
    <location>
        <begin position="282"/>
        <end position="425"/>
    </location>
</feature>
<dbReference type="Gene3D" id="1.10.1410.10">
    <property type="match status" value="1"/>
</dbReference>
<evidence type="ECO:0000256" key="1">
    <source>
        <dbReference type="ARBA" id="ARBA00004604"/>
    </source>
</evidence>
<dbReference type="InterPro" id="IPR035368">
    <property type="entry name" value="Nrap_D3"/>
</dbReference>
<comment type="caution">
    <text evidence="12">The sequence shown here is derived from an EMBL/GenBank/DDBJ whole genome shotgun (WGS) entry which is preliminary data.</text>
</comment>
<gene>
    <name evidence="12" type="ORF">VMCG_09396</name>
</gene>
<dbReference type="GO" id="GO:0032545">
    <property type="term" value="C:CURI complex"/>
    <property type="evidence" value="ECO:0007669"/>
    <property type="project" value="TreeGrafter"/>
</dbReference>
<evidence type="ECO:0000313" key="13">
    <source>
        <dbReference type="Proteomes" id="UP000283895"/>
    </source>
</evidence>
<feature type="domain" description="Nrap protein" evidence="6">
    <location>
        <begin position="143"/>
        <end position="279"/>
    </location>
</feature>
<dbReference type="InterPro" id="IPR035371">
    <property type="entry name" value="Nrap_D6"/>
</dbReference>
<feature type="domain" description="Nrap protein" evidence="9">
    <location>
        <begin position="600"/>
        <end position="786"/>
    </location>
</feature>
<dbReference type="Pfam" id="PF17406">
    <property type="entry name" value="Nrap_D5"/>
    <property type="match status" value="1"/>
</dbReference>
<feature type="region of interest" description="Disordered" evidence="5">
    <location>
        <begin position="1"/>
        <end position="26"/>
    </location>
</feature>
<dbReference type="Pfam" id="PF17403">
    <property type="entry name" value="Nrap_D2"/>
    <property type="match status" value="1"/>
</dbReference>
<accession>A0A423VIF0</accession>
<keyword evidence="3" id="KW-0694">RNA-binding</keyword>
<dbReference type="InterPro" id="IPR005554">
    <property type="entry name" value="NOL6/Upt22"/>
</dbReference>
<feature type="compositionally biased region" description="Basic and acidic residues" evidence="5">
    <location>
        <begin position="1147"/>
        <end position="1177"/>
    </location>
</feature>
<dbReference type="Pfam" id="PF17404">
    <property type="entry name" value="Nrap_D3"/>
    <property type="match status" value="1"/>
</dbReference>
<proteinExistence type="inferred from homology"/>
<dbReference type="STRING" id="356882.A0A423VIF0"/>
<protein>
    <recommendedName>
        <fullName evidence="14">U3 small nucleolar RNA-associated protein 22</fullName>
    </recommendedName>
</protein>
<dbReference type="PANTHER" id="PTHR17972">
    <property type="entry name" value="NUCLEOLAR RNA-ASSOCIATED PROTEIN"/>
    <property type="match status" value="1"/>
</dbReference>
<evidence type="ECO:0000256" key="5">
    <source>
        <dbReference type="SAM" id="MobiDB-lite"/>
    </source>
</evidence>
<evidence type="ECO:0000259" key="6">
    <source>
        <dbReference type="Pfam" id="PF03813"/>
    </source>
</evidence>
<dbReference type="InterPro" id="IPR035082">
    <property type="entry name" value="Nrap_D1"/>
</dbReference>
<evidence type="ECO:0000259" key="11">
    <source>
        <dbReference type="Pfam" id="PF17407"/>
    </source>
</evidence>
<comment type="similarity">
    <text evidence="2">Belongs to the NRAP family.</text>
</comment>
<dbReference type="InterPro" id="IPR035369">
    <property type="entry name" value="Nrap_D4"/>
</dbReference>
<feature type="domain" description="Nrap protein" evidence="8">
    <location>
        <begin position="430"/>
        <end position="580"/>
    </location>
</feature>
<feature type="compositionally biased region" description="Basic residues" evidence="5">
    <location>
        <begin position="1"/>
        <end position="11"/>
    </location>
</feature>
<comment type="subcellular location">
    <subcellularLocation>
        <location evidence="1">Nucleus</location>
        <location evidence="1">Nucleolus</location>
    </subcellularLocation>
</comment>
<evidence type="ECO:0000256" key="3">
    <source>
        <dbReference type="ARBA" id="ARBA00022884"/>
    </source>
</evidence>
<dbReference type="EMBL" id="LKEA01000060">
    <property type="protein sequence ID" value="ROV90777.1"/>
    <property type="molecule type" value="Genomic_DNA"/>
</dbReference>
<evidence type="ECO:0008006" key="14">
    <source>
        <dbReference type="Google" id="ProtNLM"/>
    </source>
</evidence>
<dbReference type="GO" id="GO:0006364">
    <property type="term" value="P:rRNA processing"/>
    <property type="evidence" value="ECO:0007669"/>
    <property type="project" value="TreeGrafter"/>
</dbReference>
<dbReference type="Gene3D" id="3.30.70.3030">
    <property type="match status" value="1"/>
</dbReference>
<dbReference type="GO" id="GO:0006409">
    <property type="term" value="P:tRNA export from nucleus"/>
    <property type="evidence" value="ECO:0007669"/>
    <property type="project" value="TreeGrafter"/>
</dbReference>
<feature type="compositionally biased region" description="Basic and acidic residues" evidence="5">
    <location>
        <begin position="1235"/>
        <end position="1257"/>
    </location>
</feature>
<organism evidence="12 13">
    <name type="scientific">Cytospora schulzeri</name>
    <dbReference type="NCBI Taxonomy" id="448051"/>
    <lineage>
        <taxon>Eukaryota</taxon>
        <taxon>Fungi</taxon>
        <taxon>Dikarya</taxon>
        <taxon>Ascomycota</taxon>
        <taxon>Pezizomycotina</taxon>
        <taxon>Sordariomycetes</taxon>
        <taxon>Sordariomycetidae</taxon>
        <taxon>Diaporthales</taxon>
        <taxon>Cytosporaceae</taxon>
        <taxon>Cytospora</taxon>
    </lineage>
</organism>
<dbReference type="Proteomes" id="UP000283895">
    <property type="component" value="Unassembled WGS sequence"/>
</dbReference>
<dbReference type="OrthoDB" id="10251401at2759"/>
<evidence type="ECO:0000259" key="10">
    <source>
        <dbReference type="Pfam" id="PF17406"/>
    </source>
</evidence>
<dbReference type="GO" id="GO:0032040">
    <property type="term" value="C:small-subunit processome"/>
    <property type="evidence" value="ECO:0007669"/>
    <property type="project" value="TreeGrafter"/>
</dbReference>
<dbReference type="InterPro" id="IPR035367">
    <property type="entry name" value="Nrap_D2"/>
</dbReference>